<dbReference type="GO" id="GO:0004799">
    <property type="term" value="F:thymidylate synthase activity"/>
    <property type="evidence" value="ECO:0007669"/>
    <property type="project" value="UniProtKB-EC"/>
</dbReference>
<dbReference type="HAMAP" id="MF_00008">
    <property type="entry name" value="Thymidy_synth_bact"/>
    <property type="match status" value="1"/>
</dbReference>
<evidence type="ECO:0000256" key="4">
    <source>
        <dbReference type="ARBA" id="ARBA00022727"/>
    </source>
</evidence>
<dbReference type="InterPro" id="IPR000398">
    <property type="entry name" value="Thymidylate_synthase"/>
</dbReference>
<keyword evidence="4" id="KW-0545">Nucleotide biosynthesis</keyword>
<dbReference type="PANTHER" id="PTHR11548">
    <property type="entry name" value="THYMIDYLATE SYNTHASE 1"/>
    <property type="match status" value="1"/>
</dbReference>
<protein>
    <recommendedName>
        <fullName evidence="1">thymidylate synthase</fullName>
        <ecNumber evidence="1">2.1.1.45</ecNumber>
    </recommendedName>
</protein>
<dbReference type="Pfam" id="PF00303">
    <property type="entry name" value="Thymidylat_synt"/>
    <property type="match status" value="1"/>
</dbReference>
<keyword evidence="2" id="KW-0489">Methyltransferase</keyword>
<keyword evidence="3" id="KW-0808">Transferase</keyword>
<evidence type="ECO:0000256" key="1">
    <source>
        <dbReference type="ARBA" id="ARBA00011947"/>
    </source>
</evidence>
<proteinExistence type="inferred from homology"/>
<dbReference type="InterPro" id="IPR045097">
    <property type="entry name" value="Thymidate_synth/dCMP_Mease"/>
</dbReference>
<dbReference type="PANTHER" id="PTHR11548:SF2">
    <property type="entry name" value="THYMIDYLATE SYNTHASE"/>
    <property type="match status" value="1"/>
</dbReference>
<dbReference type="Gene3D" id="3.30.572.10">
    <property type="entry name" value="Thymidylate synthase/dCMP hydroxymethylase domain"/>
    <property type="match status" value="1"/>
</dbReference>
<dbReference type="KEGG" id="vg:30902628"/>
<dbReference type="GO" id="GO:0006231">
    <property type="term" value="P:dTMP biosynthetic process"/>
    <property type="evidence" value="ECO:0007669"/>
    <property type="project" value="InterPro"/>
</dbReference>
<evidence type="ECO:0000256" key="2">
    <source>
        <dbReference type="ARBA" id="ARBA00022603"/>
    </source>
</evidence>
<dbReference type="EMBL" id="KX643370">
    <property type="protein sequence ID" value="AOC55136.1"/>
    <property type="molecule type" value="Genomic_DNA"/>
</dbReference>
<feature type="domain" description="Thymidylate synthase/dCMP hydroxymethylase" evidence="5">
    <location>
        <begin position="6"/>
        <end position="284"/>
    </location>
</feature>
<dbReference type="InterPro" id="IPR036926">
    <property type="entry name" value="Thymidate_synth/dCMP_Mease_sf"/>
</dbReference>
<dbReference type="NCBIfam" id="NF002497">
    <property type="entry name" value="PRK01827.1-3"/>
    <property type="match status" value="1"/>
</dbReference>
<evidence type="ECO:0000313" key="6">
    <source>
        <dbReference type="EMBL" id="AOC55136.1"/>
    </source>
</evidence>
<gene>
    <name evidence="6" type="ORF">LCDVSa052R</name>
</gene>
<evidence type="ECO:0000313" key="7">
    <source>
        <dbReference type="Proteomes" id="UP000149121"/>
    </source>
</evidence>
<dbReference type="FunFam" id="3.30.572.10:FF:000013">
    <property type="entry name" value="Thymidylate synthase"/>
    <property type="match status" value="1"/>
</dbReference>
<dbReference type="InterPro" id="IPR023451">
    <property type="entry name" value="Thymidate_synth/dCMP_Mease_dom"/>
</dbReference>
<dbReference type="Proteomes" id="UP000149121">
    <property type="component" value="Segment"/>
</dbReference>
<dbReference type="SUPFAM" id="SSF55831">
    <property type="entry name" value="Thymidylate synthase/dCMP hydroxymethylase"/>
    <property type="match status" value="1"/>
</dbReference>
<accession>A0A1B2RVX5</accession>
<organism evidence="6 7">
    <name type="scientific">Lymphocystis disease virus 3</name>
    <dbReference type="NCBI Taxonomy" id="2560566"/>
    <lineage>
        <taxon>Viruses</taxon>
        <taxon>Varidnaviria</taxon>
        <taxon>Bamfordvirae</taxon>
        <taxon>Nucleocytoviricota</taxon>
        <taxon>Megaviricetes</taxon>
        <taxon>Pimascovirales</taxon>
        <taxon>Pimascovirales incertae sedis</taxon>
        <taxon>Iridoviridae</taxon>
        <taxon>Alphairidovirinae</taxon>
        <taxon>Lymphocystivirus</taxon>
        <taxon>Lymphocystivirus sparus1</taxon>
    </lineage>
</organism>
<dbReference type="OrthoDB" id="13491at10239"/>
<keyword evidence="7" id="KW-1185">Reference proteome</keyword>
<name>A0A1B2RVX5_9VIRU</name>
<reference evidence="6 7" key="1">
    <citation type="journal article" date="2016" name="J. Virol.">
        <title>Concurrence of Iridovirus, Polyomavirus, and a Unique Member of a New Group of Fish Papillomaviruses in Lymphocystis Disease-Affected Gilthead Sea Bream.</title>
        <authorList>
            <person name="Lopez-Bueno A."/>
            <person name="Mavian C."/>
            <person name="Labella A.M."/>
            <person name="Castro D."/>
            <person name="Borrego J.J."/>
            <person name="Alcami A."/>
            <person name="Alejo A."/>
        </authorList>
    </citation>
    <scope>NUCLEOTIDE SEQUENCE [LARGE SCALE GENOMIC DNA]</scope>
    <source>
        <strain evidence="6">SA9</strain>
    </source>
</reference>
<dbReference type="PRINTS" id="PR00108">
    <property type="entry name" value="THYMDSNTHASE"/>
</dbReference>
<dbReference type="NCBIfam" id="TIGR03284">
    <property type="entry name" value="thym_sym"/>
    <property type="match status" value="1"/>
</dbReference>
<dbReference type="CDD" id="cd00351">
    <property type="entry name" value="TS_Pyrimidine_HMase"/>
    <property type="match status" value="1"/>
</dbReference>
<dbReference type="GO" id="GO:0032259">
    <property type="term" value="P:methylation"/>
    <property type="evidence" value="ECO:0007669"/>
    <property type="project" value="UniProtKB-KW"/>
</dbReference>
<dbReference type="EC" id="2.1.1.45" evidence="1"/>
<evidence type="ECO:0000259" key="5">
    <source>
        <dbReference type="Pfam" id="PF00303"/>
    </source>
</evidence>
<sequence length="286" mass="32946">MIDEQGYLNQLKRILTEGKLKKDRTGTDTLSLFGLQNRYDLNRFPLFTTKKMFWRGIAEELLWFLDGSTNSLKLSEKSVRIWDAHGSRSNLDRLGFNYRNKGDLGPVYGFQWRHFGARYINCDVNYEGQGVDQLQKIITTLKTNPDDRRILMTAWNPTDIDQTVLPPCHVLCQFYATDNVLSCQCYQRSADMGLGVPFNVASYALLTYLIAQAVDMKPGEFIHTLGDAHIYLDHVDALKEQLTRTVKPAPILILKKKSIELRDFKFEDFELLDYDPHPSILLNLSI</sequence>
<evidence type="ECO:0000256" key="3">
    <source>
        <dbReference type="ARBA" id="ARBA00022679"/>
    </source>
</evidence>